<dbReference type="Gene3D" id="2.160.20.80">
    <property type="entry name" value="E3 ubiquitin-protein ligase SopA"/>
    <property type="match status" value="1"/>
</dbReference>
<dbReference type="SUPFAM" id="SSF50978">
    <property type="entry name" value="WD40 repeat-like"/>
    <property type="match status" value="1"/>
</dbReference>
<dbReference type="InterPro" id="IPR001646">
    <property type="entry name" value="5peptide_repeat"/>
</dbReference>
<organism evidence="2 3">
    <name type="scientific">Blepharisma stoltei</name>
    <dbReference type="NCBI Taxonomy" id="1481888"/>
    <lineage>
        <taxon>Eukaryota</taxon>
        <taxon>Sar</taxon>
        <taxon>Alveolata</taxon>
        <taxon>Ciliophora</taxon>
        <taxon>Postciliodesmatophora</taxon>
        <taxon>Heterotrichea</taxon>
        <taxon>Heterotrichida</taxon>
        <taxon>Blepharismidae</taxon>
        <taxon>Blepharisma</taxon>
    </lineage>
</organism>
<name>A0AAU9IIP7_9CILI</name>
<keyword evidence="3" id="KW-1185">Reference proteome</keyword>
<dbReference type="Pfam" id="PF00400">
    <property type="entry name" value="WD40"/>
    <property type="match status" value="1"/>
</dbReference>
<feature type="repeat" description="WD" evidence="1">
    <location>
        <begin position="290"/>
        <end position="319"/>
    </location>
</feature>
<evidence type="ECO:0000313" key="3">
    <source>
        <dbReference type="Proteomes" id="UP001162131"/>
    </source>
</evidence>
<evidence type="ECO:0000313" key="2">
    <source>
        <dbReference type="EMBL" id="CAG9314312.1"/>
    </source>
</evidence>
<dbReference type="PANTHER" id="PTHR19879:SF9">
    <property type="entry name" value="TRANSCRIPTION INITIATION FACTOR TFIID SUBUNIT 5"/>
    <property type="match status" value="1"/>
</dbReference>
<sequence>MNSYFCFTNNCKNQSLFSVFASKYRSAHTQNMRCQLNHLVNAISYSRIANGFQSQHSEYYHRTVELNTHFLKADQINLFYFKIRQIVTDLEKNKFTIDLEISLLKNYLEELRFIDSLEIRGTYGEPHLNNYQKNSCFVTITPQEINDFISQKILQDVDKWRNENWLVNSYINKINFIQNSHVSNGIKKYLNQENEHFLFNIVLVSSKLENTQKSASNAITFLNRNGFCFRNKNFSRCKIAGADLSWSNLINVSFEGCDLADVNFSQSNLIDCNFKDCDLENTFFSILPPLVGHKSRINSLSWSPSGKYLATGSYSDSAKELKLWDVANQKIYYNFPEVNNYGNFISFSPCGKFLAYVSHDSAVKIISLEATNNIKTLNGFCESFVYIAYSTSWKYFAAVSKDWHVILWDNLNSQKIVLSERPDTTLRLAFSNDEKILATINNEGIIKLWYLNLYKEHKKIHLKPFKGNKIFFSPCGKFLAVSGHSMKLILLDISSEEVTEISSKVWDAPEVSFSPNGKYLAVELWNSIILFDLALQSKVKHFTETRRLDMASTISWSPQGDFIAVGVDNLSVKMYNLIERFMYTKKLAFKMHKCIKHVLFSKTGRFLAAVDEAGTIYMWRRYFVFVKVIKDNGPLSKIAFSPLETHMACGFCNEMIKLWDLHTGSSIILNDEKVKEKSHFHNNKIGLCFSPCGRYLAFGGQSTRIKFYDMEAQEFIENYGPNEEIDSLSFSPCGKFLALACEMSKIKIWSLEAQTFTKQFDEKQSWLELISFSPCGSYLAIINRHGISLINAENGFEEKKFGKSGSLRRVEFATFTASGKHIISVSEKCKIQIWDVETQKEAIHFSCCANRTYSVSPTPSVEYLASGGWCGCFKVFRIWW</sequence>
<protein>
    <submittedName>
        <fullName evidence="2">Uncharacterized protein</fullName>
    </submittedName>
</protein>
<comment type="caution">
    <text evidence="2">The sequence shown here is derived from an EMBL/GenBank/DDBJ whole genome shotgun (WGS) entry which is preliminary data.</text>
</comment>
<accession>A0AAU9IIP7</accession>
<gene>
    <name evidence="2" type="ORF">BSTOLATCC_MIC11323</name>
</gene>
<dbReference type="InterPro" id="IPR015943">
    <property type="entry name" value="WD40/YVTN_repeat-like_dom_sf"/>
</dbReference>
<dbReference type="SMART" id="SM00320">
    <property type="entry name" value="WD40"/>
    <property type="match status" value="12"/>
</dbReference>
<evidence type="ECO:0000256" key="1">
    <source>
        <dbReference type="PROSITE-ProRule" id="PRU00221"/>
    </source>
</evidence>
<dbReference type="InterPro" id="IPR036322">
    <property type="entry name" value="WD40_repeat_dom_sf"/>
</dbReference>
<dbReference type="AlphaFoldDB" id="A0AAU9IIP7"/>
<dbReference type="PANTHER" id="PTHR19879">
    <property type="entry name" value="TRANSCRIPTION INITIATION FACTOR TFIID"/>
    <property type="match status" value="1"/>
</dbReference>
<dbReference type="PROSITE" id="PS50082">
    <property type="entry name" value="WD_REPEATS_2"/>
    <property type="match status" value="1"/>
</dbReference>
<keyword evidence="1" id="KW-0853">WD repeat</keyword>
<dbReference type="SUPFAM" id="SSF141571">
    <property type="entry name" value="Pentapeptide repeat-like"/>
    <property type="match status" value="1"/>
</dbReference>
<dbReference type="Pfam" id="PF00805">
    <property type="entry name" value="Pentapeptide"/>
    <property type="match status" value="1"/>
</dbReference>
<dbReference type="Gene3D" id="2.130.10.10">
    <property type="entry name" value="YVTN repeat-like/Quinoprotein amine dehydrogenase"/>
    <property type="match status" value="4"/>
</dbReference>
<dbReference type="InterPro" id="IPR001680">
    <property type="entry name" value="WD40_rpt"/>
</dbReference>
<proteinExistence type="predicted"/>
<reference evidence="2" key="1">
    <citation type="submission" date="2021-09" db="EMBL/GenBank/DDBJ databases">
        <authorList>
            <consortium name="AG Swart"/>
            <person name="Singh M."/>
            <person name="Singh A."/>
            <person name="Seah K."/>
            <person name="Emmerich C."/>
        </authorList>
    </citation>
    <scope>NUCLEOTIDE SEQUENCE</scope>
    <source>
        <strain evidence="2">ATCC30299</strain>
    </source>
</reference>
<dbReference type="Proteomes" id="UP001162131">
    <property type="component" value="Unassembled WGS sequence"/>
</dbReference>
<dbReference type="SUPFAM" id="SSF82171">
    <property type="entry name" value="DPP6 N-terminal domain-like"/>
    <property type="match status" value="1"/>
</dbReference>
<dbReference type="EMBL" id="CAJZBQ010000012">
    <property type="protein sequence ID" value="CAG9314312.1"/>
    <property type="molecule type" value="Genomic_DNA"/>
</dbReference>